<evidence type="ECO:0000313" key="3">
    <source>
        <dbReference type="Proteomes" id="UP000054783"/>
    </source>
</evidence>
<dbReference type="EMBL" id="JYDQ01000090">
    <property type="protein sequence ID" value="KRY15772.1"/>
    <property type="molecule type" value="Genomic_DNA"/>
</dbReference>
<proteinExistence type="predicted"/>
<sequence length="104" mass="11152">MTGHNCAVHVAVIFVVGLRGIRLANVERQRRRHGVVELVPKHRVGPEQAPVRAHVVAQDGVGFDGHGPVADHEHQFPVLVAQQQLVGGPEIGLLPVGFDKAVAE</sequence>
<comment type="caution">
    <text evidence="2">The sequence shown here is derived from an EMBL/GenBank/DDBJ whole genome shotgun (WGS) entry which is preliminary data.</text>
</comment>
<keyword evidence="3" id="KW-1185">Reference proteome</keyword>
<protein>
    <submittedName>
        <fullName evidence="2">Uncharacterized protein</fullName>
    </submittedName>
</protein>
<reference evidence="2 3" key="1">
    <citation type="submission" date="2015-01" db="EMBL/GenBank/DDBJ databases">
        <title>Evolution of Trichinella species and genotypes.</title>
        <authorList>
            <person name="Korhonen P.K."/>
            <person name="Edoardo P."/>
            <person name="Giuseppe L.R."/>
            <person name="Gasser R.B."/>
        </authorList>
    </citation>
    <scope>NUCLEOTIDE SEQUENCE [LARGE SCALE GENOMIC DNA]</scope>
    <source>
        <strain evidence="2">ISS2496</strain>
    </source>
</reference>
<dbReference type="Proteomes" id="UP000054783">
    <property type="component" value="Unassembled WGS sequence"/>
</dbReference>
<evidence type="ECO:0000256" key="1">
    <source>
        <dbReference type="SAM" id="Phobius"/>
    </source>
</evidence>
<gene>
    <name evidence="2" type="ORF">T12_12544</name>
</gene>
<evidence type="ECO:0000313" key="2">
    <source>
        <dbReference type="EMBL" id="KRY15772.1"/>
    </source>
</evidence>
<organism evidence="2 3">
    <name type="scientific">Trichinella patagoniensis</name>
    <dbReference type="NCBI Taxonomy" id="990121"/>
    <lineage>
        <taxon>Eukaryota</taxon>
        <taxon>Metazoa</taxon>
        <taxon>Ecdysozoa</taxon>
        <taxon>Nematoda</taxon>
        <taxon>Enoplea</taxon>
        <taxon>Dorylaimia</taxon>
        <taxon>Trichinellida</taxon>
        <taxon>Trichinellidae</taxon>
        <taxon>Trichinella</taxon>
    </lineage>
</organism>
<keyword evidence="1" id="KW-0472">Membrane</keyword>
<accession>A0A0V0ZU04</accession>
<keyword evidence="1" id="KW-1133">Transmembrane helix</keyword>
<keyword evidence="1" id="KW-0812">Transmembrane</keyword>
<name>A0A0V0ZU04_9BILA</name>
<feature type="transmembrane region" description="Helical" evidence="1">
    <location>
        <begin position="6"/>
        <end position="24"/>
    </location>
</feature>
<dbReference type="AlphaFoldDB" id="A0A0V0ZU04"/>